<dbReference type="AlphaFoldDB" id="A0A059BRZ1"/>
<dbReference type="EMBL" id="KK198758">
    <property type="protein sequence ID" value="KCW68734.1"/>
    <property type="molecule type" value="Genomic_DNA"/>
</dbReference>
<dbReference type="Gramene" id="KCW68734">
    <property type="protein sequence ID" value="KCW68734"/>
    <property type="gene ID" value="EUGRSUZ_F02336"/>
</dbReference>
<sequence length="874" mass="98549">MLNRTPKLGFRGGDAEPNRPSSAAVARCIDCKQSPPVPPYRRGVEDEDGGVAEKMDDEIEEGMLVDEDVRSPEQQQRQQQQQPPPQERKAEKSPHDMLRESKSSVEEIAAQILSIKKQGLPRSQLRELATQMFLHFVTLRQANRSILLEEDRVKAETERAKAPVDFTTLQLHNLMYEKSHYVKAIKACRDFKSKYPDIELVPEEEFFRDAPEDIKDSGSHNDAHDLMLKRLNFELFQRKELCKLHEELEKRKKGLLETIANRKKFLSSLPSHLKSLKKASLPVQNQLGVLHSKKLKQHHSAELLPPPLFVIYSQLVAQKEAFEERIDVEIVGSVKDAQSFARQLANKDSGISANPDSSRLDDDVVDEDDDGQRRRKRPKKVPVKENLEQTGFYQVHPLKVILHVYEDEASDQKSSKLVALKFEYMLKLKIICVGIEGSNDRPEDNILCNLFPNDTGLELPHQSAKLAVGDALNFDEGRTSRPYKWAQHLAGIDFLPEVSPLLAGHENANGDISKSEVVASGLSLYRQQNRVQTVLQRIRSRKKAQMALVEQLDALAKLKWPALNYKSVPWASHFLSCNLHGWSSIGSVSREPSTLPVIDVEQASEPMDANPDGSSGKEKNELETPSEDGELPSFGVAASVAIDSRTPFRGSSRENSRQLAMISKGISPINRAKSLSFKKQDEDLDLLLDTDSDKDEPSKFEPEAENAASTECNKVAENSWVNYGVIEFILHLTKKLNADDQNVKLEAKIKVSMEYPLRPPLFSLSLYPDLSGGNHCKIDDVGWTNELRAMEAEVNLHMVKMLPLVHENYILAHQVHCLAMLFDYYMDGISLSAEKRESTSIVDVGLCKPVSGMLLSRSFRGRDHRKIISWKSTK</sequence>
<feature type="compositionally biased region" description="Low complexity" evidence="4">
    <location>
        <begin position="72"/>
        <end position="81"/>
    </location>
</feature>
<evidence type="ECO:0000256" key="2">
    <source>
        <dbReference type="ARBA" id="ARBA00008044"/>
    </source>
</evidence>
<dbReference type="PANTHER" id="PTHR13375">
    <property type="entry name" value="FMS INTERACTING PROTEIN"/>
    <property type="match status" value="1"/>
</dbReference>
<proteinExistence type="inferred from homology"/>
<dbReference type="eggNOG" id="KOG2216">
    <property type="taxonomic scope" value="Eukaryota"/>
</dbReference>
<evidence type="ECO:0000256" key="4">
    <source>
        <dbReference type="SAM" id="MobiDB-lite"/>
    </source>
</evidence>
<dbReference type="FunCoup" id="A0A059BRZ1">
    <property type="interactions" value="3598"/>
</dbReference>
<feature type="region of interest" description="Disordered" evidence="4">
    <location>
        <begin position="1"/>
        <end position="104"/>
    </location>
</feature>
<organism evidence="5">
    <name type="scientific">Eucalyptus grandis</name>
    <name type="common">Flooded gum</name>
    <dbReference type="NCBI Taxonomy" id="71139"/>
    <lineage>
        <taxon>Eukaryota</taxon>
        <taxon>Viridiplantae</taxon>
        <taxon>Streptophyta</taxon>
        <taxon>Embryophyta</taxon>
        <taxon>Tracheophyta</taxon>
        <taxon>Spermatophyta</taxon>
        <taxon>Magnoliopsida</taxon>
        <taxon>eudicotyledons</taxon>
        <taxon>Gunneridae</taxon>
        <taxon>Pentapetalae</taxon>
        <taxon>rosids</taxon>
        <taxon>malvids</taxon>
        <taxon>Myrtales</taxon>
        <taxon>Myrtaceae</taxon>
        <taxon>Myrtoideae</taxon>
        <taxon>Eucalypteae</taxon>
        <taxon>Eucalyptus</taxon>
    </lineage>
</organism>
<protein>
    <recommendedName>
        <fullName evidence="6">THO complex subunit 5B</fullName>
    </recommendedName>
</protein>
<dbReference type="PANTHER" id="PTHR13375:SF3">
    <property type="entry name" value="THO COMPLEX SUBUNIT 5 HOMOLOG"/>
    <property type="match status" value="1"/>
</dbReference>
<dbReference type="GO" id="GO:0006406">
    <property type="term" value="P:mRNA export from nucleus"/>
    <property type="evidence" value="ECO:0000318"/>
    <property type="project" value="GO_Central"/>
</dbReference>
<evidence type="ECO:0008006" key="6">
    <source>
        <dbReference type="Google" id="ProtNLM"/>
    </source>
</evidence>
<reference evidence="5" key="1">
    <citation type="submission" date="2013-07" db="EMBL/GenBank/DDBJ databases">
        <title>The genome of Eucalyptus grandis.</title>
        <authorList>
            <person name="Schmutz J."/>
            <person name="Hayes R."/>
            <person name="Myburg A."/>
            <person name="Tuskan G."/>
            <person name="Grattapaglia D."/>
            <person name="Rokhsar D.S."/>
        </authorList>
    </citation>
    <scope>NUCLEOTIDE SEQUENCE</scope>
    <source>
        <tissue evidence="5">Leaf extractions</tissue>
    </source>
</reference>
<dbReference type="InParanoid" id="A0A059BRZ1"/>
<name>A0A059BRZ1_EUCGR</name>
<dbReference type="InterPro" id="IPR019163">
    <property type="entry name" value="THO_Thoc5"/>
</dbReference>
<gene>
    <name evidence="5" type="ORF">EUGRSUZ_F02336</name>
</gene>
<dbReference type="OMA" id="KDMECTP"/>
<dbReference type="Pfam" id="PF09766">
    <property type="entry name" value="FmiP_Thoc5"/>
    <property type="match status" value="1"/>
</dbReference>
<keyword evidence="3" id="KW-0539">Nucleus</keyword>
<feature type="region of interest" description="Disordered" evidence="4">
    <location>
        <begin position="601"/>
        <end position="632"/>
    </location>
</feature>
<feature type="compositionally biased region" description="Basic and acidic residues" evidence="4">
    <location>
        <begin position="86"/>
        <end position="104"/>
    </location>
</feature>
<dbReference type="GO" id="GO:0003729">
    <property type="term" value="F:mRNA binding"/>
    <property type="evidence" value="ECO:0000318"/>
    <property type="project" value="GO_Central"/>
</dbReference>
<feature type="region of interest" description="Disordered" evidence="4">
    <location>
        <begin position="689"/>
        <end position="709"/>
    </location>
</feature>
<evidence type="ECO:0000313" key="5">
    <source>
        <dbReference type="EMBL" id="KCW68734.1"/>
    </source>
</evidence>
<feature type="region of interest" description="Disordered" evidence="4">
    <location>
        <begin position="346"/>
        <end position="383"/>
    </location>
</feature>
<comment type="subcellular location">
    <subcellularLocation>
        <location evidence="1">Nucleus</location>
    </subcellularLocation>
</comment>
<evidence type="ECO:0000256" key="1">
    <source>
        <dbReference type="ARBA" id="ARBA00004123"/>
    </source>
</evidence>
<feature type="compositionally biased region" description="Acidic residues" evidence="4">
    <location>
        <begin position="45"/>
        <end position="66"/>
    </location>
</feature>
<comment type="similarity">
    <text evidence="2">Belongs to the THOC5 family.</text>
</comment>
<dbReference type="STRING" id="71139.A0A059BRZ1"/>
<dbReference type="GO" id="GO:0000445">
    <property type="term" value="C:THO complex part of transcription export complex"/>
    <property type="evidence" value="ECO:0000318"/>
    <property type="project" value="GO_Central"/>
</dbReference>
<accession>A0A059BRZ1</accession>
<evidence type="ECO:0000256" key="3">
    <source>
        <dbReference type="ARBA" id="ARBA00023242"/>
    </source>
</evidence>